<evidence type="ECO:0000313" key="3">
    <source>
        <dbReference type="Proteomes" id="UP000501868"/>
    </source>
</evidence>
<keyword evidence="1" id="KW-0812">Transmembrane</keyword>
<evidence type="ECO:0000313" key="2">
    <source>
        <dbReference type="EMBL" id="QIZ09596.1"/>
    </source>
</evidence>
<reference evidence="2 3" key="1">
    <citation type="submission" date="2020-04" db="EMBL/GenBank/DDBJ databases">
        <title>Genome-Wide Identification of 5-Methylcytosine Sites in Bacterial Genomes By High-Throughput Sequencing of MspJI Restriction Fragments.</title>
        <authorList>
            <person name="Wu V."/>
        </authorList>
    </citation>
    <scope>NUCLEOTIDE SEQUENCE [LARGE SCALE GENOMIC DNA]</scope>
    <source>
        <strain evidence="2 3">S2</strain>
    </source>
</reference>
<protein>
    <submittedName>
        <fullName evidence="2">Uncharacterized protein</fullName>
    </submittedName>
</protein>
<dbReference type="Proteomes" id="UP000501868">
    <property type="component" value="Chromosome"/>
</dbReference>
<dbReference type="AlphaFoldDB" id="A0A6H1P7Q3"/>
<proteinExistence type="predicted"/>
<name>A0A6H1P7Q3_PRIMG</name>
<reference evidence="2 3" key="2">
    <citation type="submission" date="2020-04" db="EMBL/GenBank/DDBJ databases">
        <authorList>
            <person name="Fomenkov A."/>
            <person name="Anton B.P."/>
            <person name="Roberts R.J."/>
        </authorList>
    </citation>
    <scope>NUCLEOTIDE SEQUENCE [LARGE SCALE GENOMIC DNA]</scope>
    <source>
        <strain evidence="2 3">S2</strain>
    </source>
</reference>
<sequence length="56" mass="6779">MMLNLQLKLEAWINDVNREDGLTLQTFEKILDVMFYLIKWAGIPFVVYLLFEISRW</sequence>
<gene>
    <name evidence="2" type="ORF">HFZ78_25360</name>
</gene>
<feature type="transmembrane region" description="Helical" evidence="1">
    <location>
        <begin position="33"/>
        <end position="51"/>
    </location>
</feature>
<keyword evidence="1" id="KW-0472">Membrane</keyword>
<evidence type="ECO:0000256" key="1">
    <source>
        <dbReference type="SAM" id="Phobius"/>
    </source>
</evidence>
<dbReference type="EMBL" id="CP051128">
    <property type="protein sequence ID" value="QIZ09596.1"/>
    <property type="molecule type" value="Genomic_DNA"/>
</dbReference>
<organism evidence="2 3">
    <name type="scientific">Priestia megaterium</name>
    <name type="common">Bacillus megaterium</name>
    <dbReference type="NCBI Taxonomy" id="1404"/>
    <lineage>
        <taxon>Bacteria</taxon>
        <taxon>Bacillati</taxon>
        <taxon>Bacillota</taxon>
        <taxon>Bacilli</taxon>
        <taxon>Bacillales</taxon>
        <taxon>Bacillaceae</taxon>
        <taxon>Priestia</taxon>
    </lineage>
</organism>
<keyword evidence="1" id="KW-1133">Transmembrane helix</keyword>
<accession>A0A6H1P7Q3</accession>